<evidence type="ECO:0000313" key="4">
    <source>
        <dbReference type="Proteomes" id="UP000309174"/>
    </source>
</evidence>
<evidence type="ECO:0000259" key="2">
    <source>
        <dbReference type="Pfam" id="PF13399"/>
    </source>
</evidence>
<organism evidence="3 4">
    <name type="scientific">Actinomadura soli</name>
    <dbReference type="NCBI Taxonomy" id="2508997"/>
    <lineage>
        <taxon>Bacteria</taxon>
        <taxon>Bacillati</taxon>
        <taxon>Actinomycetota</taxon>
        <taxon>Actinomycetes</taxon>
        <taxon>Streptosporangiales</taxon>
        <taxon>Thermomonosporaceae</taxon>
        <taxon>Actinomadura</taxon>
    </lineage>
</organism>
<feature type="domain" description="LytR/CpsA/Psr regulator C-terminal" evidence="2">
    <location>
        <begin position="73"/>
        <end position="137"/>
    </location>
</feature>
<reference evidence="3 4" key="1">
    <citation type="submission" date="2019-05" db="EMBL/GenBank/DDBJ databases">
        <title>Draft genome sequence of Actinomadura sp. 14C53.</title>
        <authorList>
            <person name="Saricaoglu S."/>
            <person name="Isik K."/>
        </authorList>
    </citation>
    <scope>NUCLEOTIDE SEQUENCE [LARGE SCALE GENOMIC DNA]</scope>
    <source>
        <strain evidence="3 4">14C53</strain>
    </source>
</reference>
<evidence type="ECO:0000256" key="1">
    <source>
        <dbReference type="SAM" id="MobiDB-lite"/>
    </source>
</evidence>
<comment type="caution">
    <text evidence="3">The sequence shown here is derived from an EMBL/GenBank/DDBJ whole genome shotgun (WGS) entry which is preliminary data.</text>
</comment>
<evidence type="ECO:0000313" key="3">
    <source>
        <dbReference type="EMBL" id="TMR00178.1"/>
    </source>
</evidence>
<dbReference type="Pfam" id="PF13399">
    <property type="entry name" value="LytR_C"/>
    <property type="match status" value="1"/>
</dbReference>
<dbReference type="OrthoDB" id="3759589at2"/>
<sequence length="185" mass="19432">MRAAAQVGTKSLTTDKGLDLAAVVKIAHGLRDLTADGLGFVTVPVTPYPPDLNRVTLQQPSAGRFFTTIREDKTLKAEGFRIVAIGTAKPRRNTLILYGDGAERQAATLATVIPKTEPTPHAKPDPGVVALVVGADFTSAKTSTPPAPDLPKAVPAGKTGLRAELASARGHGRPDRPPVVTERFD</sequence>
<protein>
    <submittedName>
        <fullName evidence="3">LytR family transcriptional regulator</fullName>
    </submittedName>
</protein>
<dbReference type="InterPro" id="IPR027381">
    <property type="entry name" value="LytR/CpsA/Psr_C"/>
</dbReference>
<keyword evidence="4" id="KW-1185">Reference proteome</keyword>
<name>A0A5C4JBL9_9ACTN</name>
<feature type="compositionally biased region" description="Basic and acidic residues" evidence="1">
    <location>
        <begin position="172"/>
        <end position="185"/>
    </location>
</feature>
<gene>
    <name evidence="3" type="ORF">ETD83_17165</name>
</gene>
<dbReference type="EMBL" id="VCKW01000079">
    <property type="protein sequence ID" value="TMR00178.1"/>
    <property type="molecule type" value="Genomic_DNA"/>
</dbReference>
<feature type="region of interest" description="Disordered" evidence="1">
    <location>
        <begin position="140"/>
        <end position="185"/>
    </location>
</feature>
<dbReference type="Proteomes" id="UP000309174">
    <property type="component" value="Unassembled WGS sequence"/>
</dbReference>
<dbReference type="AlphaFoldDB" id="A0A5C4JBL9"/>
<accession>A0A5C4JBL9</accession>
<proteinExistence type="predicted"/>